<dbReference type="NCBIfam" id="NF011080">
    <property type="entry name" value="PRK14508.1-3"/>
    <property type="match status" value="1"/>
</dbReference>
<evidence type="ECO:0000256" key="8">
    <source>
        <dbReference type="ARBA" id="ARBA00031423"/>
    </source>
</evidence>
<comment type="catalytic activity">
    <reaction evidence="1 10">
        <text>Transfers a segment of a (1-&gt;4)-alpha-D-glucan to a new position in an acceptor, which may be glucose or a (1-&gt;4)-alpha-D-glucan.</text>
        <dbReference type="EC" id="2.4.1.25"/>
    </reaction>
</comment>
<evidence type="ECO:0000313" key="11">
    <source>
        <dbReference type="EMBL" id="NMQ19294.1"/>
    </source>
</evidence>
<keyword evidence="6 10" id="KW-0808">Transferase</keyword>
<reference evidence="11 12" key="1">
    <citation type="submission" date="2019-03" db="EMBL/GenBank/DDBJ databases">
        <title>Metabolic reconstructions from genomes of highly enriched 'Candidatus Accumulibacter' and 'Candidatus Competibacter' bioreactor populations.</title>
        <authorList>
            <person name="Annavajhala M.K."/>
            <person name="Welles L."/>
            <person name="Abbas B."/>
            <person name="Sorokin D."/>
            <person name="Park H."/>
            <person name="Van Loosdrecht M."/>
            <person name="Chandran K."/>
        </authorList>
    </citation>
    <scope>NUCLEOTIDE SEQUENCE [LARGE SCALE GENOMIC DNA]</scope>
    <source>
        <strain evidence="11 12">SBR_G</strain>
    </source>
</reference>
<dbReference type="RefSeq" id="WP_169248553.1">
    <property type="nucleotide sequence ID" value="NZ_SPMZ01000023.1"/>
</dbReference>
<dbReference type="Pfam" id="PF02446">
    <property type="entry name" value="Glyco_hydro_77"/>
    <property type="match status" value="1"/>
</dbReference>
<dbReference type="PANTHER" id="PTHR32438">
    <property type="entry name" value="4-ALPHA-GLUCANOTRANSFERASE DPE1, CHLOROPLASTIC/AMYLOPLASTIC"/>
    <property type="match status" value="1"/>
</dbReference>
<dbReference type="InterPro" id="IPR017853">
    <property type="entry name" value="GH"/>
</dbReference>
<organism evidence="11 12">
    <name type="scientific">Candidatus Competibacter phosphatis</name>
    <dbReference type="NCBI Taxonomy" id="221280"/>
    <lineage>
        <taxon>Bacteria</taxon>
        <taxon>Pseudomonadati</taxon>
        <taxon>Pseudomonadota</taxon>
        <taxon>Gammaproteobacteria</taxon>
        <taxon>Candidatus Competibacteraceae</taxon>
        <taxon>Candidatus Competibacter</taxon>
    </lineage>
</organism>
<protein>
    <recommendedName>
        <fullName evidence="4 10">4-alpha-glucanotransferase</fullName>
        <ecNumber evidence="3 10">2.4.1.25</ecNumber>
    </recommendedName>
    <alternativeName>
        <fullName evidence="8 10">Amylomaltase</fullName>
    </alternativeName>
    <alternativeName>
        <fullName evidence="9 10">Disproportionating enzyme</fullName>
    </alternativeName>
</protein>
<evidence type="ECO:0000256" key="7">
    <source>
        <dbReference type="ARBA" id="ARBA00023277"/>
    </source>
</evidence>
<dbReference type="SUPFAM" id="SSF51445">
    <property type="entry name" value="(Trans)glycosidases"/>
    <property type="match status" value="1"/>
</dbReference>
<dbReference type="Proteomes" id="UP000760480">
    <property type="component" value="Unassembled WGS sequence"/>
</dbReference>
<dbReference type="Gene3D" id="3.20.20.80">
    <property type="entry name" value="Glycosidases"/>
    <property type="match status" value="1"/>
</dbReference>
<dbReference type="NCBIfam" id="TIGR00217">
    <property type="entry name" value="malQ"/>
    <property type="match status" value="1"/>
</dbReference>
<keyword evidence="5 10" id="KW-0328">Glycosyltransferase</keyword>
<evidence type="ECO:0000256" key="4">
    <source>
        <dbReference type="ARBA" id="ARBA00020295"/>
    </source>
</evidence>
<dbReference type="InterPro" id="IPR003385">
    <property type="entry name" value="Glyco_hydro_77"/>
</dbReference>
<gene>
    <name evidence="11" type="primary">malQ</name>
    <name evidence="11" type="ORF">E4P82_08895</name>
</gene>
<keyword evidence="7 10" id="KW-0119">Carbohydrate metabolism</keyword>
<evidence type="ECO:0000256" key="9">
    <source>
        <dbReference type="ARBA" id="ARBA00031501"/>
    </source>
</evidence>
<keyword evidence="12" id="KW-1185">Reference proteome</keyword>
<evidence type="ECO:0000256" key="2">
    <source>
        <dbReference type="ARBA" id="ARBA00005684"/>
    </source>
</evidence>
<dbReference type="PANTHER" id="PTHR32438:SF5">
    <property type="entry name" value="4-ALPHA-GLUCANOTRANSFERASE DPE1, CHLOROPLASTIC_AMYLOPLASTIC"/>
    <property type="match status" value="1"/>
</dbReference>
<evidence type="ECO:0000313" key="12">
    <source>
        <dbReference type="Proteomes" id="UP000760480"/>
    </source>
</evidence>
<proteinExistence type="inferred from homology"/>
<name>A0ABX1TL58_9GAMM</name>
<evidence type="ECO:0000256" key="3">
    <source>
        <dbReference type="ARBA" id="ARBA00012560"/>
    </source>
</evidence>
<evidence type="ECO:0000256" key="10">
    <source>
        <dbReference type="RuleBase" id="RU361207"/>
    </source>
</evidence>
<sequence length="491" mass="56459">MNQDSPLDRRRAGLLLHPTSLPGGHGNGDLGPDAYRFVEFMAACGFSVWQTLPLGPPHDDLSPYSAQSVHAGNPRLIALDPLVEAGWLQADQGPRAEEKGWDYRQRRLSEAYQGFQRHGAAEQDTYAAFQRQHKYWLDDYALYQAIHAAHQRQAWFDWPVELRDRHPKALATARQQYGVVFEQCKFEQFLFYRQWESLKRFANDRGILIFGDIPLFVGYDSADVWARRDAFQLDKEGRREVVAGVPPDYFSATGQLWGNPHYAWDKMRADGFAWWKERIRTQFTQFDLLRIDHFRGLEAYWEIPATAETAVNGCWRQAPGHELFEALQDEFGRLPLVAEDLGIITPEVEALRDSHGLPGMKVLHFAFGGGADNPYLPHNHVINAVAYTGTHDNDTTMGWFQQLDESTRAHVFDYLGGGPERMPDLLVRTVFASVARLAVIPMQDLLELGSEDRMNRPGVPDGNWTWRFRWEQIEPRMTDHYQHLLHLYGRI</sequence>
<dbReference type="EMBL" id="SPMZ01000023">
    <property type="protein sequence ID" value="NMQ19294.1"/>
    <property type="molecule type" value="Genomic_DNA"/>
</dbReference>
<comment type="caution">
    <text evidence="11">The sequence shown here is derived from an EMBL/GenBank/DDBJ whole genome shotgun (WGS) entry which is preliminary data.</text>
</comment>
<evidence type="ECO:0000256" key="5">
    <source>
        <dbReference type="ARBA" id="ARBA00022676"/>
    </source>
</evidence>
<evidence type="ECO:0000256" key="1">
    <source>
        <dbReference type="ARBA" id="ARBA00000439"/>
    </source>
</evidence>
<evidence type="ECO:0000256" key="6">
    <source>
        <dbReference type="ARBA" id="ARBA00022679"/>
    </source>
</evidence>
<comment type="similarity">
    <text evidence="2 10">Belongs to the disproportionating enzyme family.</text>
</comment>
<accession>A0ABX1TL58</accession>
<dbReference type="EC" id="2.4.1.25" evidence="3 10"/>
<dbReference type="GO" id="GO:0004134">
    <property type="term" value="F:4-alpha-glucanotransferase activity"/>
    <property type="evidence" value="ECO:0007669"/>
    <property type="project" value="UniProtKB-EC"/>
</dbReference>